<reference evidence="1" key="1">
    <citation type="journal article" date="2023" name="Plant J.">
        <title>Genome sequences and population genomics provide insights into the demographic history, inbreeding, and mutation load of two 'living fossil' tree species of Dipteronia.</title>
        <authorList>
            <person name="Feng Y."/>
            <person name="Comes H.P."/>
            <person name="Chen J."/>
            <person name="Zhu S."/>
            <person name="Lu R."/>
            <person name="Zhang X."/>
            <person name="Li P."/>
            <person name="Qiu J."/>
            <person name="Olsen K.M."/>
            <person name="Qiu Y."/>
        </authorList>
    </citation>
    <scope>NUCLEOTIDE SEQUENCE</scope>
    <source>
        <strain evidence="1">NBL</strain>
    </source>
</reference>
<dbReference type="Proteomes" id="UP001281410">
    <property type="component" value="Unassembled WGS sequence"/>
</dbReference>
<gene>
    <name evidence="1" type="ORF">Dsin_000308</name>
</gene>
<name>A0AAE0EHX5_9ROSI</name>
<dbReference type="SUPFAM" id="SSF56219">
    <property type="entry name" value="DNase I-like"/>
    <property type="match status" value="1"/>
</dbReference>
<organism evidence="1 2">
    <name type="scientific">Dipteronia sinensis</name>
    <dbReference type="NCBI Taxonomy" id="43782"/>
    <lineage>
        <taxon>Eukaryota</taxon>
        <taxon>Viridiplantae</taxon>
        <taxon>Streptophyta</taxon>
        <taxon>Embryophyta</taxon>
        <taxon>Tracheophyta</taxon>
        <taxon>Spermatophyta</taxon>
        <taxon>Magnoliopsida</taxon>
        <taxon>eudicotyledons</taxon>
        <taxon>Gunneridae</taxon>
        <taxon>Pentapetalae</taxon>
        <taxon>rosids</taxon>
        <taxon>malvids</taxon>
        <taxon>Sapindales</taxon>
        <taxon>Sapindaceae</taxon>
        <taxon>Hippocastanoideae</taxon>
        <taxon>Acereae</taxon>
        <taxon>Dipteronia</taxon>
    </lineage>
</organism>
<evidence type="ECO:0008006" key="3">
    <source>
        <dbReference type="Google" id="ProtNLM"/>
    </source>
</evidence>
<protein>
    <recommendedName>
        <fullName evidence="3">Reverse transcriptase domain-containing protein</fullName>
    </recommendedName>
</protein>
<dbReference type="EMBL" id="JANJYJ010000001">
    <property type="protein sequence ID" value="KAK3228427.1"/>
    <property type="molecule type" value="Genomic_DNA"/>
</dbReference>
<dbReference type="PANTHER" id="PTHR35218">
    <property type="entry name" value="RNASE H DOMAIN-CONTAINING PROTEIN"/>
    <property type="match status" value="1"/>
</dbReference>
<dbReference type="InterPro" id="IPR036691">
    <property type="entry name" value="Endo/exonu/phosph_ase_sf"/>
</dbReference>
<keyword evidence="2" id="KW-1185">Reference proteome</keyword>
<comment type="caution">
    <text evidence="1">The sequence shown here is derived from an EMBL/GenBank/DDBJ whole genome shotgun (WGS) entry which is preliminary data.</text>
</comment>
<dbReference type="PANTHER" id="PTHR35218:SF9">
    <property type="entry name" value="ENDONUCLEASE_EXONUCLEASE_PHOSPHATASE DOMAIN-CONTAINING PROTEIN"/>
    <property type="match status" value="1"/>
</dbReference>
<evidence type="ECO:0000313" key="2">
    <source>
        <dbReference type="Proteomes" id="UP001281410"/>
    </source>
</evidence>
<accession>A0AAE0EHX5</accession>
<sequence>MSLRLLGNILSKMNVNKEAFIRVMGEMIGEVVNVDGKHSWDYAKKFIHIQETKPYVMFLLETRCDHKKIERWHVKFDFSRKLVVDSTGKSSGLCLFWYGNVVVDLLTYSPEHIDVTIQHSQGPNWRFTGFYYHPGQYLRMNSWSILSRLAGLIQKAHLEGKLTGFKCSGKCPIISHLIFADDSLLFTKAYETNCLAVKYVLDVYARVLGQLINFNKCV</sequence>
<dbReference type="AlphaFoldDB" id="A0AAE0EHX5"/>
<evidence type="ECO:0000313" key="1">
    <source>
        <dbReference type="EMBL" id="KAK3228427.1"/>
    </source>
</evidence>
<proteinExistence type="predicted"/>